<protein>
    <submittedName>
        <fullName evidence="2">ADP-ribosylglycohydrolase</fullName>
    </submittedName>
</protein>
<dbReference type="InterPro" id="IPR050792">
    <property type="entry name" value="ADP-ribosylglycohydrolase"/>
</dbReference>
<evidence type="ECO:0000256" key="1">
    <source>
        <dbReference type="PIRSR" id="PIRSR605502-1"/>
    </source>
</evidence>
<gene>
    <name evidence="2" type="ORF">Pan44_20120</name>
</gene>
<dbReference type="InParanoid" id="A0A517SD01"/>
<name>A0A517SD01_9PLAN</name>
<dbReference type="EMBL" id="CP036271">
    <property type="protein sequence ID" value="QDT53985.1"/>
    <property type="molecule type" value="Genomic_DNA"/>
</dbReference>
<dbReference type="AlphaFoldDB" id="A0A517SD01"/>
<feature type="binding site" evidence="1">
    <location>
        <position position="264"/>
    </location>
    <ligand>
        <name>Mg(2+)</name>
        <dbReference type="ChEBI" id="CHEBI:18420"/>
        <label>1</label>
    </ligand>
</feature>
<feature type="binding site" evidence="1">
    <location>
        <position position="263"/>
    </location>
    <ligand>
        <name>Mg(2+)</name>
        <dbReference type="ChEBI" id="CHEBI:18420"/>
        <label>1</label>
    </ligand>
</feature>
<feature type="binding site" evidence="1">
    <location>
        <position position="52"/>
    </location>
    <ligand>
        <name>Mg(2+)</name>
        <dbReference type="ChEBI" id="CHEBI:18420"/>
        <label>1</label>
    </ligand>
</feature>
<dbReference type="GO" id="GO:0016787">
    <property type="term" value="F:hydrolase activity"/>
    <property type="evidence" value="ECO:0007669"/>
    <property type="project" value="UniProtKB-KW"/>
</dbReference>
<comment type="cofactor">
    <cofactor evidence="1">
        <name>Mg(2+)</name>
        <dbReference type="ChEBI" id="CHEBI:18420"/>
    </cofactor>
    <text evidence="1">Binds 2 magnesium ions per subunit.</text>
</comment>
<dbReference type="KEGG" id="ccos:Pan44_20120"/>
<proteinExistence type="predicted"/>
<keyword evidence="3" id="KW-1185">Reference proteome</keyword>
<keyword evidence="1" id="KW-0479">Metal-binding</keyword>
<dbReference type="Proteomes" id="UP000315700">
    <property type="component" value="Chromosome"/>
</dbReference>
<dbReference type="InterPro" id="IPR036705">
    <property type="entry name" value="Ribosyl_crysJ1_sf"/>
</dbReference>
<dbReference type="InterPro" id="IPR005502">
    <property type="entry name" value="Ribosyl_crysJ1"/>
</dbReference>
<dbReference type="Gene3D" id="1.10.4080.10">
    <property type="entry name" value="ADP-ribosylation/Crystallin J1"/>
    <property type="match status" value="1"/>
</dbReference>
<sequence>MNEDAVIGCLLGAAVGDALGLPYEGLSKQRAARLLGSPDRFRMLGRRGLVSDDTEHLCLVSQSLIQSGGDVDRFERELARRLRRWFLMLPAGIGLATLKACLKLCLGIPPSRSGVRSAGNGPSMRASIIGSCVESKEHCLELVRRSSRMTHTDPRAIDGAKAVAMAARLSSKRLIPSGQLSMRFLAEAIPCLEQDCADIMRRAAESVVRGESTEAFARSLGSTKKVTGFVLTSVPVAIHAWLTSPDDYMNAVTSVIVLGGDTDTMAAITGGIVGCRVGENGLPSDLLRDLRDPPRSIAWMRSLGSQLARQHGSEKPVELQLAPLFCRNALFAVVVLAHGLRRLAPPW</sequence>
<feature type="binding site" evidence="1">
    <location>
        <position position="51"/>
    </location>
    <ligand>
        <name>Mg(2+)</name>
        <dbReference type="ChEBI" id="CHEBI:18420"/>
        <label>1</label>
    </ligand>
</feature>
<feature type="binding site" evidence="1">
    <location>
        <position position="261"/>
    </location>
    <ligand>
        <name>Mg(2+)</name>
        <dbReference type="ChEBI" id="CHEBI:18420"/>
        <label>1</label>
    </ligand>
</feature>
<keyword evidence="1" id="KW-0460">Magnesium</keyword>
<dbReference type="RefSeq" id="WP_145029649.1">
    <property type="nucleotide sequence ID" value="NZ_CP036271.1"/>
</dbReference>
<feature type="binding site" evidence="1">
    <location>
        <position position="53"/>
    </location>
    <ligand>
        <name>Mg(2+)</name>
        <dbReference type="ChEBI" id="CHEBI:18420"/>
        <label>1</label>
    </ligand>
</feature>
<dbReference type="FunCoup" id="A0A517SD01">
    <property type="interactions" value="192"/>
</dbReference>
<evidence type="ECO:0000313" key="3">
    <source>
        <dbReference type="Proteomes" id="UP000315700"/>
    </source>
</evidence>
<dbReference type="GO" id="GO:0046872">
    <property type="term" value="F:metal ion binding"/>
    <property type="evidence" value="ECO:0007669"/>
    <property type="project" value="UniProtKB-KW"/>
</dbReference>
<dbReference type="OrthoDB" id="9798107at2"/>
<dbReference type="PANTHER" id="PTHR16222">
    <property type="entry name" value="ADP-RIBOSYLGLYCOHYDROLASE"/>
    <property type="match status" value="1"/>
</dbReference>
<evidence type="ECO:0000313" key="2">
    <source>
        <dbReference type="EMBL" id="QDT53985.1"/>
    </source>
</evidence>
<keyword evidence="2" id="KW-0378">Hydrolase</keyword>
<accession>A0A517SD01</accession>
<organism evidence="2 3">
    <name type="scientific">Caulifigura coniformis</name>
    <dbReference type="NCBI Taxonomy" id="2527983"/>
    <lineage>
        <taxon>Bacteria</taxon>
        <taxon>Pseudomonadati</taxon>
        <taxon>Planctomycetota</taxon>
        <taxon>Planctomycetia</taxon>
        <taxon>Planctomycetales</taxon>
        <taxon>Planctomycetaceae</taxon>
        <taxon>Caulifigura</taxon>
    </lineage>
</organism>
<reference evidence="2 3" key="1">
    <citation type="submission" date="2019-02" db="EMBL/GenBank/DDBJ databases">
        <title>Deep-cultivation of Planctomycetes and their phenomic and genomic characterization uncovers novel biology.</title>
        <authorList>
            <person name="Wiegand S."/>
            <person name="Jogler M."/>
            <person name="Boedeker C."/>
            <person name="Pinto D."/>
            <person name="Vollmers J."/>
            <person name="Rivas-Marin E."/>
            <person name="Kohn T."/>
            <person name="Peeters S.H."/>
            <person name="Heuer A."/>
            <person name="Rast P."/>
            <person name="Oberbeckmann S."/>
            <person name="Bunk B."/>
            <person name="Jeske O."/>
            <person name="Meyerdierks A."/>
            <person name="Storesund J.E."/>
            <person name="Kallscheuer N."/>
            <person name="Luecker S."/>
            <person name="Lage O.M."/>
            <person name="Pohl T."/>
            <person name="Merkel B.J."/>
            <person name="Hornburger P."/>
            <person name="Mueller R.-W."/>
            <person name="Bruemmer F."/>
            <person name="Labrenz M."/>
            <person name="Spormann A.M."/>
            <person name="Op den Camp H."/>
            <person name="Overmann J."/>
            <person name="Amann R."/>
            <person name="Jetten M.S.M."/>
            <person name="Mascher T."/>
            <person name="Medema M.H."/>
            <person name="Devos D.P."/>
            <person name="Kaster A.-K."/>
            <person name="Ovreas L."/>
            <person name="Rohde M."/>
            <person name="Galperin M.Y."/>
            <person name="Jogler C."/>
        </authorList>
    </citation>
    <scope>NUCLEOTIDE SEQUENCE [LARGE SCALE GENOMIC DNA]</scope>
    <source>
        <strain evidence="2 3">Pan44</strain>
    </source>
</reference>
<dbReference type="PANTHER" id="PTHR16222:SF12">
    <property type="entry name" value="ADP-RIBOSYLGLYCOHYDROLASE-RELATED"/>
    <property type="match status" value="1"/>
</dbReference>
<dbReference type="Pfam" id="PF03747">
    <property type="entry name" value="ADP_ribosyl_GH"/>
    <property type="match status" value="1"/>
</dbReference>
<dbReference type="SUPFAM" id="SSF101478">
    <property type="entry name" value="ADP-ribosylglycohydrolase"/>
    <property type="match status" value="1"/>
</dbReference>